<name>A0A6A0ADZ8_HAELA</name>
<reference evidence="2 3" key="1">
    <citation type="submission" date="2020-02" db="EMBL/GenBank/DDBJ databases">
        <title>Draft genome sequence of Haematococcus lacustris strain NIES-144.</title>
        <authorList>
            <person name="Morimoto D."/>
            <person name="Nakagawa S."/>
            <person name="Yoshida T."/>
            <person name="Sawayama S."/>
        </authorList>
    </citation>
    <scope>NUCLEOTIDE SEQUENCE [LARGE SCALE GENOMIC DNA]</scope>
    <source>
        <strain evidence="2 3">NIES-144</strain>
    </source>
</reference>
<evidence type="ECO:0000256" key="1">
    <source>
        <dbReference type="SAM" id="MobiDB-lite"/>
    </source>
</evidence>
<organism evidence="2 3">
    <name type="scientific">Haematococcus lacustris</name>
    <name type="common">Green alga</name>
    <name type="synonym">Haematococcus pluvialis</name>
    <dbReference type="NCBI Taxonomy" id="44745"/>
    <lineage>
        <taxon>Eukaryota</taxon>
        <taxon>Viridiplantae</taxon>
        <taxon>Chlorophyta</taxon>
        <taxon>core chlorophytes</taxon>
        <taxon>Chlorophyceae</taxon>
        <taxon>CS clade</taxon>
        <taxon>Chlamydomonadales</taxon>
        <taxon>Haematococcaceae</taxon>
        <taxon>Haematococcus</taxon>
    </lineage>
</organism>
<evidence type="ECO:0000313" key="2">
    <source>
        <dbReference type="EMBL" id="GFH30868.1"/>
    </source>
</evidence>
<gene>
    <name evidence="2" type="ORF">HaLaN_29797</name>
</gene>
<evidence type="ECO:0000313" key="3">
    <source>
        <dbReference type="Proteomes" id="UP000485058"/>
    </source>
</evidence>
<sequence>VCAGGSGSRRAAIRAQGAAGGPRRASPWGGRGSSSAGPPPLARTQGSARQWRQHRPGLTARRCGPSAAGRCGRGPLGPGSIRG</sequence>
<feature type="non-terminal residue" evidence="2">
    <location>
        <position position="1"/>
    </location>
</feature>
<dbReference type="AlphaFoldDB" id="A0A6A0ADZ8"/>
<feature type="compositionally biased region" description="Gly residues" evidence="1">
    <location>
        <begin position="71"/>
        <end position="83"/>
    </location>
</feature>
<feature type="non-terminal residue" evidence="2">
    <location>
        <position position="83"/>
    </location>
</feature>
<keyword evidence="3" id="KW-1185">Reference proteome</keyword>
<feature type="region of interest" description="Disordered" evidence="1">
    <location>
        <begin position="1"/>
        <end position="83"/>
    </location>
</feature>
<feature type="compositionally biased region" description="Low complexity" evidence="1">
    <location>
        <begin position="8"/>
        <end position="36"/>
    </location>
</feature>
<dbReference type="EMBL" id="BLLF01005200">
    <property type="protein sequence ID" value="GFH30868.1"/>
    <property type="molecule type" value="Genomic_DNA"/>
</dbReference>
<comment type="caution">
    <text evidence="2">The sequence shown here is derived from an EMBL/GenBank/DDBJ whole genome shotgun (WGS) entry which is preliminary data.</text>
</comment>
<protein>
    <submittedName>
        <fullName evidence="2">Uncharacterized protein</fullName>
    </submittedName>
</protein>
<dbReference type="Proteomes" id="UP000485058">
    <property type="component" value="Unassembled WGS sequence"/>
</dbReference>
<proteinExistence type="predicted"/>
<accession>A0A6A0ADZ8</accession>